<dbReference type="InterPro" id="IPR013387">
    <property type="entry name" value="T3SS_PrgH/EprH"/>
</dbReference>
<gene>
    <name evidence="2" type="ORF">PL78_18205</name>
</gene>
<evidence type="ECO:0000313" key="2">
    <source>
        <dbReference type="EMBL" id="ANI31741.1"/>
    </source>
</evidence>
<dbReference type="EMBL" id="CP010029">
    <property type="protein sequence ID" value="ANI31741.1"/>
    <property type="molecule type" value="Genomic_DNA"/>
</dbReference>
<dbReference type="RefSeq" id="WP_071925616.1">
    <property type="nucleotide sequence ID" value="NZ_CBCSBH010000019.1"/>
</dbReference>
<evidence type="ECO:0000313" key="3">
    <source>
        <dbReference type="Proteomes" id="UP000266744"/>
    </source>
</evidence>
<dbReference type="InterPro" id="IPR019029">
    <property type="entry name" value="T3SS_PrgH/EprH-like"/>
</dbReference>
<proteinExistence type="predicted"/>
<dbReference type="Gene3D" id="3.30.300.170">
    <property type="match status" value="1"/>
</dbReference>
<dbReference type="Gene3D" id="3.30.70.1770">
    <property type="match status" value="1"/>
</dbReference>
<keyword evidence="1" id="KW-0812">Transmembrane</keyword>
<protein>
    <recommendedName>
        <fullName evidence="4">Type III secretion system protein PrgH</fullName>
    </recommendedName>
</protein>
<dbReference type="Gene3D" id="2.60.200.20">
    <property type="match status" value="1"/>
</dbReference>
<accession>A0ABN4Q0M0</accession>
<keyword evidence="3" id="KW-1185">Reference proteome</keyword>
<evidence type="ECO:0008006" key="4">
    <source>
        <dbReference type="Google" id="ProtNLM"/>
    </source>
</evidence>
<dbReference type="Proteomes" id="UP000266744">
    <property type="component" value="Chromosome"/>
</dbReference>
<dbReference type="Pfam" id="PF09480">
    <property type="entry name" value="PrgH"/>
    <property type="match status" value="1"/>
</dbReference>
<dbReference type="PROSITE" id="PS00141">
    <property type="entry name" value="ASP_PROTEASE"/>
    <property type="match status" value="1"/>
</dbReference>
<dbReference type="Gene3D" id="3.30.70.1780">
    <property type="match status" value="1"/>
</dbReference>
<keyword evidence="1" id="KW-0472">Membrane</keyword>
<feature type="transmembrane region" description="Helical" evidence="1">
    <location>
        <begin position="146"/>
        <end position="168"/>
    </location>
</feature>
<keyword evidence="1" id="KW-1133">Transmembrane helix</keyword>
<name>A0ABN4Q0M0_YERET</name>
<organism evidence="2 3">
    <name type="scientific">Yersinia entomophaga</name>
    <dbReference type="NCBI Taxonomy" id="935293"/>
    <lineage>
        <taxon>Bacteria</taxon>
        <taxon>Pseudomonadati</taxon>
        <taxon>Pseudomonadota</taxon>
        <taxon>Gammaproteobacteria</taxon>
        <taxon>Enterobacterales</taxon>
        <taxon>Yersiniaceae</taxon>
        <taxon>Yersinia</taxon>
    </lineage>
</organism>
<evidence type="ECO:0000256" key="1">
    <source>
        <dbReference type="SAM" id="Phobius"/>
    </source>
</evidence>
<dbReference type="NCBIfam" id="TIGR02554">
    <property type="entry name" value="PrgH"/>
    <property type="match status" value="1"/>
</dbReference>
<dbReference type="InterPro" id="IPR001969">
    <property type="entry name" value="Aspartic_peptidase_AS"/>
</dbReference>
<sequence length="402" mass="46242">MVNETEHGGTSPRIVVRLLNSVLRGCEFVLDSGTTLFIVSERENIHAQNSGTVLPENMIFVPMEQGGVSFEAVVENNQNEKTTLTLRELKPDGNIENTVNLNEVIHIGTLDLAARFEHDTWSQDILNHPETGIKNTSKPMEKKKGWFWTGLILLLLTLCITVWGYTYFNSQQRKILEISSLLGYKKNQYQYLQGRDKITYILANDEKSMYWAQQALVRNPPSSSVKVVNIPAEESRISLWLNEHWPALKFHRIYLSNPTEPVVLLSYERGRLDNTQKNRLSELLKKEIPYADSIVFNQMKDSLVAKEAEQGLSKMSIVFSENKNVDSVTFVIRGEMDDSELQRIKTFVQSYYQLWGGQYVQFSIELNNDWLKGKSFKYGDQGYVKVSPSHWYFPKPLSLNEK</sequence>
<reference evidence="3" key="1">
    <citation type="journal article" date="2016" name="Toxins">
        <title>The Draft Genome Sequence of the Yersinia entomophaga Entomopathogenic Type Strain MH96T.</title>
        <authorList>
            <person name="Hurst M.R."/>
            <person name="Beattie A."/>
            <person name="Altermann E."/>
            <person name="Moraga R.M."/>
            <person name="Harper L.A."/>
            <person name="Calder J."/>
            <person name="Laugraud A."/>
        </authorList>
    </citation>
    <scope>NUCLEOTIDE SEQUENCE [LARGE SCALE GENOMIC DNA]</scope>
    <source>
        <strain evidence="3">MH96</strain>
    </source>
</reference>